<evidence type="ECO:0000313" key="2">
    <source>
        <dbReference type="EMBL" id="AFP85039.1"/>
    </source>
</evidence>
<dbReference type="HOGENOM" id="CLU_058997_2_0_6"/>
<dbReference type="OrthoDB" id="5292716at2"/>
<name>J3Z439_9ENTR</name>
<evidence type="ECO:0000313" key="3">
    <source>
        <dbReference type="Proteomes" id="UP000003936"/>
    </source>
</evidence>
<organism evidence="2 3">
    <name type="scientific">secondary endosymbiont of Ctenarytaina eucalypti</name>
    <dbReference type="NCBI Taxonomy" id="1199245"/>
    <lineage>
        <taxon>Bacteria</taxon>
        <taxon>Pseudomonadati</taxon>
        <taxon>Pseudomonadota</taxon>
        <taxon>Gammaproteobacteria</taxon>
        <taxon>Enterobacterales</taxon>
        <taxon>Enterobacteriaceae</taxon>
        <taxon>aphid secondary symbionts</taxon>
    </lineage>
</organism>
<evidence type="ECO:0000256" key="1">
    <source>
        <dbReference type="SAM" id="SignalP"/>
    </source>
</evidence>
<protein>
    <submittedName>
        <fullName evidence="2">Putative salt-induced outer membrane protein</fullName>
    </submittedName>
</protein>
<dbReference type="Proteomes" id="UP000003936">
    <property type="component" value="Chromosome"/>
</dbReference>
<dbReference type="RefSeq" id="WP_014888336.1">
    <property type="nucleotide sequence ID" value="NC_018419.1"/>
</dbReference>
<gene>
    <name evidence="2" type="ORF">A359_06530</name>
</gene>
<feature type="signal peptide" evidence="1">
    <location>
        <begin position="1"/>
        <end position="21"/>
    </location>
</feature>
<keyword evidence="3" id="KW-1185">Reference proteome</keyword>
<keyword evidence="1" id="KW-0732">Signal</keyword>
<sequence precursor="true">MKKKMIYSLALMPIASFSAFADTDVFMVIDDPATTRRDFEGNFETNYNAQSGNISKSNLSINTTLTFFQTNNAYSAWGAVDKNAEDDHLNLEKYKAGARARHNINDDHYLFTQADWLGDRFNGYRSRNTFIGGYGRQILKAQNHNLRLEAGPGMRHDEHDGGGRMTQALVYGSAAYTYQLSNYAKFTQGLSIFANGNAMIHSETALNVDINNHFSLLFAHNITWNKMPIRNATKETDIKTSLSLVYRI</sequence>
<dbReference type="KEGG" id="sect:A359_06530"/>
<dbReference type="AlphaFoldDB" id="J3Z439"/>
<reference evidence="2 3" key="1">
    <citation type="journal article" date="2012" name="Mol. Biol. Evol.">
        <title>Genome reduction and co-evolution between the primary and secondary bacterial symbionts of psyllids.</title>
        <authorList>
            <person name="Sloan D.B."/>
            <person name="Moran N.A."/>
        </authorList>
    </citation>
    <scope>NUCLEOTIDE SEQUENCE [LARGE SCALE GENOMIC DNA]</scope>
    <source>
        <strain evidence="2">Ceuc_S</strain>
    </source>
</reference>
<dbReference type="STRING" id="1199245.A359_06530"/>
<feature type="chain" id="PRO_5003777839" evidence="1">
    <location>
        <begin position="22"/>
        <end position="248"/>
    </location>
</feature>
<proteinExistence type="predicted"/>
<dbReference type="InterPro" id="IPR007433">
    <property type="entry name" value="DUF481"/>
</dbReference>
<accession>J3Z439</accession>
<dbReference type="EMBL" id="CP003546">
    <property type="protein sequence ID" value="AFP85039.1"/>
    <property type="molecule type" value="Genomic_DNA"/>
</dbReference>
<dbReference type="Pfam" id="PF04338">
    <property type="entry name" value="DUF481"/>
    <property type="match status" value="1"/>
</dbReference>